<name>A0A9W5AZY1_9HYPH</name>
<evidence type="ECO:0000256" key="1">
    <source>
        <dbReference type="SAM" id="MobiDB-lite"/>
    </source>
</evidence>
<dbReference type="EMBL" id="FBVY01000006">
    <property type="protein sequence ID" value="CUW88563.1"/>
    <property type="molecule type" value="Genomic_DNA"/>
</dbReference>
<organism evidence="2 3">
    <name type="scientific">Agrobacterium genomosp. 2 str. CFBP 5494</name>
    <dbReference type="NCBI Taxonomy" id="1183436"/>
    <lineage>
        <taxon>Bacteria</taxon>
        <taxon>Pseudomonadati</taxon>
        <taxon>Pseudomonadota</taxon>
        <taxon>Alphaproteobacteria</taxon>
        <taxon>Hyphomicrobiales</taxon>
        <taxon>Rhizobiaceae</taxon>
        <taxon>Rhizobium/Agrobacterium group</taxon>
        <taxon>Agrobacterium</taxon>
        <taxon>Agrobacterium tumefaciens complex</taxon>
    </lineage>
</organism>
<evidence type="ECO:0000313" key="3">
    <source>
        <dbReference type="Proteomes" id="UP000191933"/>
    </source>
</evidence>
<protein>
    <submittedName>
        <fullName evidence="2">Uncharacterized protein</fullName>
    </submittedName>
</protein>
<dbReference type="Proteomes" id="UP000191933">
    <property type="component" value="Unassembled WGS sequence"/>
</dbReference>
<proteinExistence type="predicted"/>
<comment type="caution">
    <text evidence="2">The sequence shown here is derived from an EMBL/GenBank/DDBJ whole genome shotgun (WGS) entry which is preliminary data.</text>
</comment>
<dbReference type="AlphaFoldDB" id="A0A9W5AZY1"/>
<feature type="region of interest" description="Disordered" evidence="1">
    <location>
        <begin position="1"/>
        <end position="24"/>
    </location>
</feature>
<reference evidence="2 3" key="1">
    <citation type="submission" date="2016-01" db="EMBL/GenBank/DDBJ databases">
        <authorList>
            <person name="Regsiter A."/>
            <person name="william w."/>
        </authorList>
    </citation>
    <scope>NUCLEOTIDE SEQUENCE [LARGE SCALE GENOMIC DNA]</scope>
    <source>
        <strain evidence="2 3">CFBP 5494</strain>
    </source>
</reference>
<feature type="compositionally biased region" description="Polar residues" evidence="1">
    <location>
        <begin position="1"/>
        <end position="10"/>
    </location>
</feature>
<keyword evidence="3" id="KW-1185">Reference proteome</keyword>
<gene>
    <name evidence="2" type="ORF">AGR2A_Cc140100</name>
</gene>
<evidence type="ECO:0000313" key="2">
    <source>
        <dbReference type="EMBL" id="CUW88563.1"/>
    </source>
</evidence>
<accession>A0A9W5AZY1</accession>
<sequence length="91" mass="10083">MSKSNRSHNQPSPPAAPPSVAQTVRRTFSRWSQRAANLFTVSRGDTFFEAAAESPRTVQVADVGPNARNAERHSRLTGDFQVGEWSAAREW</sequence>